<dbReference type="CDD" id="cd04458">
    <property type="entry name" value="CSP_CDS"/>
    <property type="match status" value="1"/>
</dbReference>
<dbReference type="SUPFAM" id="SSF50249">
    <property type="entry name" value="Nucleic acid-binding proteins"/>
    <property type="match status" value="1"/>
</dbReference>
<dbReference type="PIRSF" id="PIRSF002599">
    <property type="entry name" value="Cold_shock_A"/>
    <property type="match status" value="1"/>
</dbReference>
<dbReference type="InterPro" id="IPR019844">
    <property type="entry name" value="CSD_CS"/>
</dbReference>
<evidence type="ECO:0000256" key="3">
    <source>
        <dbReference type="RuleBase" id="RU000408"/>
    </source>
</evidence>
<dbReference type="InterPro" id="IPR050181">
    <property type="entry name" value="Cold_shock_domain"/>
</dbReference>
<evidence type="ECO:0000259" key="4">
    <source>
        <dbReference type="PROSITE" id="PS51857"/>
    </source>
</evidence>
<dbReference type="Gene3D" id="2.40.50.140">
    <property type="entry name" value="Nucleic acid-binding proteins"/>
    <property type="match status" value="1"/>
</dbReference>
<proteinExistence type="predicted"/>
<reference evidence="5 6" key="1">
    <citation type="submission" date="2024-03" db="EMBL/GenBank/DDBJ databases">
        <title>Sulfurimonas sp. HSL3-1.</title>
        <authorList>
            <person name="Wang S."/>
        </authorList>
    </citation>
    <scope>NUCLEOTIDE SEQUENCE [LARGE SCALE GENOMIC DNA]</scope>
    <source>
        <strain evidence="5 6">HSL3-1</strain>
    </source>
</reference>
<dbReference type="SMART" id="SM00357">
    <property type="entry name" value="CSP"/>
    <property type="match status" value="1"/>
</dbReference>
<sequence>MADLKKGTVKWFNSEKGYGFISPEDGGKDVFVHFRQVNRTGYGRVELQEGQEVTFEIGEGQKGPQAENVTPL</sequence>
<gene>
    <name evidence="5" type="ORF">WCY31_09250</name>
</gene>
<accession>A0ABZ3H7Z3</accession>
<dbReference type="PROSITE" id="PS00352">
    <property type="entry name" value="CSD_1"/>
    <property type="match status" value="1"/>
</dbReference>
<dbReference type="Pfam" id="PF00313">
    <property type="entry name" value="CSD"/>
    <property type="match status" value="1"/>
</dbReference>
<comment type="subcellular location">
    <subcellularLocation>
        <location evidence="1 3">Cytoplasm</location>
    </subcellularLocation>
</comment>
<dbReference type="RefSeq" id="WP_345969511.1">
    <property type="nucleotide sequence ID" value="NZ_CP147920.1"/>
</dbReference>
<keyword evidence="6" id="KW-1185">Reference proteome</keyword>
<dbReference type="PRINTS" id="PR00050">
    <property type="entry name" value="COLDSHOCK"/>
</dbReference>
<dbReference type="InterPro" id="IPR012340">
    <property type="entry name" value="NA-bd_OB-fold"/>
</dbReference>
<dbReference type="InterPro" id="IPR002059">
    <property type="entry name" value="CSP_DNA-bd"/>
</dbReference>
<evidence type="ECO:0000313" key="6">
    <source>
        <dbReference type="Proteomes" id="UP001447842"/>
    </source>
</evidence>
<dbReference type="InterPro" id="IPR011129">
    <property type="entry name" value="CSD"/>
</dbReference>
<dbReference type="PANTHER" id="PTHR11544">
    <property type="entry name" value="COLD SHOCK DOMAIN CONTAINING PROTEINS"/>
    <property type="match status" value="1"/>
</dbReference>
<keyword evidence="2" id="KW-0963">Cytoplasm</keyword>
<dbReference type="InterPro" id="IPR012156">
    <property type="entry name" value="Cold_shock_CspA"/>
</dbReference>
<dbReference type="EMBL" id="CP147920">
    <property type="protein sequence ID" value="XAU14434.1"/>
    <property type="molecule type" value="Genomic_DNA"/>
</dbReference>
<name>A0ABZ3H7Z3_9BACT</name>
<dbReference type="Proteomes" id="UP001447842">
    <property type="component" value="Chromosome"/>
</dbReference>
<evidence type="ECO:0000256" key="2">
    <source>
        <dbReference type="ARBA" id="ARBA00022490"/>
    </source>
</evidence>
<evidence type="ECO:0000313" key="5">
    <source>
        <dbReference type="EMBL" id="XAU14434.1"/>
    </source>
</evidence>
<protein>
    <submittedName>
        <fullName evidence="5">Cold-shock protein</fullName>
    </submittedName>
</protein>
<dbReference type="Gene3D" id="6.20.370.130">
    <property type="match status" value="1"/>
</dbReference>
<feature type="domain" description="CSD" evidence="4">
    <location>
        <begin position="4"/>
        <end position="71"/>
    </location>
</feature>
<evidence type="ECO:0000256" key="1">
    <source>
        <dbReference type="ARBA" id="ARBA00004496"/>
    </source>
</evidence>
<organism evidence="5 6">
    <name type="scientific">Sulfurimonas diazotrophicus</name>
    <dbReference type="NCBI Taxonomy" id="3131939"/>
    <lineage>
        <taxon>Bacteria</taxon>
        <taxon>Pseudomonadati</taxon>
        <taxon>Campylobacterota</taxon>
        <taxon>Epsilonproteobacteria</taxon>
        <taxon>Campylobacterales</taxon>
        <taxon>Sulfurimonadaceae</taxon>
        <taxon>Sulfurimonas</taxon>
    </lineage>
</organism>
<dbReference type="PROSITE" id="PS51857">
    <property type="entry name" value="CSD_2"/>
    <property type="match status" value="1"/>
</dbReference>